<evidence type="ECO:0000313" key="5">
    <source>
        <dbReference type="EMBL" id="KAF2668681.1"/>
    </source>
</evidence>
<feature type="region of interest" description="Disordered" evidence="3">
    <location>
        <begin position="104"/>
        <end position="187"/>
    </location>
</feature>
<proteinExistence type="predicted"/>
<protein>
    <recommendedName>
        <fullName evidence="4">K Homology domain-containing protein</fullName>
    </recommendedName>
</protein>
<feature type="compositionally biased region" description="Basic and acidic residues" evidence="3">
    <location>
        <begin position="170"/>
        <end position="181"/>
    </location>
</feature>
<feature type="compositionally biased region" description="Basic and acidic residues" evidence="3">
    <location>
        <begin position="484"/>
        <end position="495"/>
    </location>
</feature>
<feature type="compositionally biased region" description="Low complexity" evidence="3">
    <location>
        <begin position="512"/>
        <end position="526"/>
    </location>
</feature>
<dbReference type="CDD" id="cd00105">
    <property type="entry name" value="KH-I"/>
    <property type="match status" value="2"/>
</dbReference>
<dbReference type="InterPro" id="IPR004087">
    <property type="entry name" value="KH_dom"/>
</dbReference>
<dbReference type="InterPro" id="IPR036612">
    <property type="entry name" value="KH_dom_type_1_sf"/>
</dbReference>
<feature type="compositionally biased region" description="Basic and acidic residues" evidence="3">
    <location>
        <begin position="126"/>
        <end position="154"/>
    </location>
</feature>
<reference evidence="5" key="1">
    <citation type="journal article" date="2020" name="Stud. Mycol.">
        <title>101 Dothideomycetes genomes: a test case for predicting lifestyles and emergence of pathogens.</title>
        <authorList>
            <person name="Haridas S."/>
            <person name="Albert R."/>
            <person name="Binder M."/>
            <person name="Bloem J."/>
            <person name="Labutti K."/>
            <person name="Salamov A."/>
            <person name="Andreopoulos B."/>
            <person name="Baker S."/>
            <person name="Barry K."/>
            <person name="Bills G."/>
            <person name="Bluhm B."/>
            <person name="Cannon C."/>
            <person name="Castanera R."/>
            <person name="Culley D."/>
            <person name="Daum C."/>
            <person name="Ezra D."/>
            <person name="Gonzalez J."/>
            <person name="Henrissat B."/>
            <person name="Kuo A."/>
            <person name="Liang C."/>
            <person name="Lipzen A."/>
            <person name="Lutzoni F."/>
            <person name="Magnuson J."/>
            <person name="Mondo S."/>
            <person name="Nolan M."/>
            <person name="Ohm R."/>
            <person name="Pangilinan J."/>
            <person name="Park H.-J."/>
            <person name="Ramirez L."/>
            <person name="Alfaro M."/>
            <person name="Sun H."/>
            <person name="Tritt A."/>
            <person name="Yoshinaga Y."/>
            <person name="Zwiers L.-H."/>
            <person name="Turgeon B."/>
            <person name="Goodwin S."/>
            <person name="Spatafora J."/>
            <person name="Crous P."/>
            <person name="Grigoriev I."/>
        </authorList>
    </citation>
    <scope>NUCLEOTIDE SEQUENCE</scope>
    <source>
        <strain evidence="5">CBS 115976</strain>
    </source>
</reference>
<dbReference type="Pfam" id="PF00013">
    <property type="entry name" value="KH_1"/>
    <property type="match status" value="3"/>
</dbReference>
<feature type="compositionally biased region" description="Low complexity" evidence="3">
    <location>
        <begin position="18"/>
        <end position="39"/>
    </location>
</feature>
<feature type="compositionally biased region" description="Basic and acidic residues" evidence="3">
    <location>
        <begin position="238"/>
        <end position="273"/>
    </location>
</feature>
<dbReference type="SUPFAM" id="SSF54791">
    <property type="entry name" value="Eukaryotic type KH-domain (KH-domain type I)"/>
    <property type="match status" value="3"/>
</dbReference>
<dbReference type="GO" id="GO:0003723">
    <property type="term" value="F:RNA binding"/>
    <property type="evidence" value="ECO:0007669"/>
    <property type="project" value="UniProtKB-UniRule"/>
</dbReference>
<sequence>MAQPPDLQAILAALAAQAPANQAQPQAQQQSGQPLGAPLNLQALGLAPPGHAQMPPYGLPQPTNSGHIDLSAVNPVNSGSVNINDAIAKARSFAAEKGIAYDSGRNSADARRGGPYQRSRSRSRSPRRDNYNANPYRDDRRDDARRGGFRDRSRSPARGQRFSPPNGRGYGRDRSPPRRDNDDSDLIEIDSNLVGLVIGRQGENMRRIESETSARIQFITSPDHPGPTRSCRISGPPRAREAAKREIDRTIAENKANQGRDSRGPRNDNRDGGYRPQQPPMMQQQQQSSHGRSPSQQPALREGENAVQIMVPDRTVGLIIGRGGETIRDLQERSECHINIVGPNKSLNGLRPVNLIGTPEASQKAKDLIMEIVESDTRGNSGQTDNAPAQNYAPQTRNNDNHAPPPGKISETIMVPSESVGMIIGKGGETIREMQATSQCKINVSQASGADIEREIGLVGTAQAIAAAKAAVWEKVDMVREKGNQRANNRHDNNGGDRYSQNQQYGGGRNGGNNSYNQQSNGYNQGQQGGSNGADSADTAADPYAAYGGYANYMAMWYAAALQPGQNQPAPTS</sequence>
<feature type="region of interest" description="Disordered" evidence="3">
    <location>
        <begin position="377"/>
        <end position="409"/>
    </location>
</feature>
<dbReference type="Gene3D" id="3.30.1370.10">
    <property type="entry name" value="K Homology domain, type 1"/>
    <property type="match status" value="3"/>
</dbReference>
<feature type="domain" description="K Homology" evidence="4">
    <location>
        <begin position="407"/>
        <end position="477"/>
    </location>
</feature>
<organism evidence="5 6">
    <name type="scientific">Microthyrium microscopicum</name>
    <dbReference type="NCBI Taxonomy" id="703497"/>
    <lineage>
        <taxon>Eukaryota</taxon>
        <taxon>Fungi</taxon>
        <taxon>Dikarya</taxon>
        <taxon>Ascomycota</taxon>
        <taxon>Pezizomycotina</taxon>
        <taxon>Dothideomycetes</taxon>
        <taxon>Dothideomycetes incertae sedis</taxon>
        <taxon>Microthyriales</taxon>
        <taxon>Microthyriaceae</taxon>
        <taxon>Microthyrium</taxon>
    </lineage>
</organism>
<gene>
    <name evidence="5" type="ORF">BT63DRAFT_456320</name>
</gene>
<dbReference type="Proteomes" id="UP000799302">
    <property type="component" value="Unassembled WGS sequence"/>
</dbReference>
<evidence type="ECO:0000313" key="6">
    <source>
        <dbReference type="Proteomes" id="UP000799302"/>
    </source>
</evidence>
<feature type="compositionally biased region" description="Low complexity" evidence="3">
    <location>
        <begin position="280"/>
        <end position="298"/>
    </location>
</feature>
<keyword evidence="1" id="KW-0677">Repeat</keyword>
<feature type="domain" description="K Homology" evidence="4">
    <location>
        <begin position="303"/>
        <end position="374"/>
    </location>
</feature>
<dbReference type="OrthoDB" id="5204190at2759"/>
<feature type="region of interest" description="Disordered" evidence="3">
    <location>
        <begin position="18"/>
        <end position="78"/>
    </location>
</feature>
<feature type="compositionally biased region" description="Polar residues" evidence="3">
    <location>
        <begin position="378"/>
        <end position="398"/>
    </location>
</feature>
<feature type="region of interest" description="Disordered" evidence="3">
    <location>
        <begin position="218"/>
        <end position="308"/>
    </location>
</feature>
<keyword evidence="6" id="KW-1185">Reference proteome</keyword>
<evidence type="ECO:0000256" key="2">
    <source>
        <dbReference type="PROSITE-ProRule" id="PRU00117"/>
    </source>
</evidence>
<keyword evidence="2" id="KW-0694">RNA-binding</keyword>
<dbReference type="PANTHER" id="PTHR10288">
    <property type="entry name" value="KH DOMAIN CONTAINING RNA BINDING PROTEIN"/>
    <property type="match status" value="1"/>
</dbReference>
<dbReference type="SMART" id="SM00322">
    <property type="entry name" value="KH"/>
    <property type="match status" value="3"/>
</dbReference>
<feature type="domain" description="K Homology" evidence="4">
    <location>
        <begin position="181"/>
        <end position="252"/>
    </location>
</feature>
<feature type="region of interest" description="Disordered" evidence="3">
    <location>
        <begin position="484"/>
        <end position="538"/>
    </location>
</feature>
<evidence type="ECO:0000256" key="1">
    <source>
        <dbReference type="ARBA" id="ARBA00022737"/>
    </source>
</evidence>
<dbReference type="PROSITE" id="PS50084">
    <property type="entry name" value="KH_TYPE_1"/>
    <property type="match status" value="3"/>
</dbReference>
<dbReference type="EMBL" id="MU004236">
    <property type="protein sequence ID" value="KAF2668681.1"/>
    <property type="molecule type" value="Genomic_DNA"/>
</dbReference>
<dbReference type="InterPro" id="IPR004088">
    <property type="entry name" value="KH_dom_type_1"/>
</dbReference>
<evidence type="ECO:0000256" key="3">
    <source>
        <dbReference type="SAM" id="MobiDB-lite"/>
    </source>
</evidence>
<evidence type="ECO:0000259" key="4">
    <source>
        <dbReference type="SMART" id="SM00322"/>
    </source>
</evidence>
<accession>A0A6A6UAQ5</accession>
<name>A0A6A6UAQ5_9PEZI</name>
<dbReference type="AlphaFoldDB" id="A0A6A6UAQ5"/>